<proteinExistence type="predicted"/>
<dbReference type="Gene3D" id="2.60.40.1120">
    <property type="entry name" value="Carboxypeptidase-like, regulatory domain"/>
    <property type="match status" value="1"/>
</dbReference>
<sequence length="1105" mass="119529">MGDPKQTSVAFSLQAREKPRHAAIGSFTPNERRLIRCTCHHAHIARVLWRSNGQGAMRRRVEDRPNAREDFVTSNSIFKRKALRGGAALQALALLGAGLTTGAVLATPASAQDFNTGALVGTALDANGAPLVGASVTVRSTAQGFTRTVSTNDNGSFRVQALPPGSYNVTVATASGEEVVNQTVAVNPAQNTAYTFRASAAPASTASADGDEIVVVGSVERVNDFASNTGGLTIGDVSELLNTTPIARNQTALILLSPGASQGDTAFGNLASIGGATVAENAYYVNGLNVTNFRNFLGSNNPPIEFYQSLDVKLFGIPAEFGRALGGFTTATTKSGSNSFKAGALVTFAPDALRDDSPDTYAAYNRNDYSQAIETNFYVSGPIIKDRLFFYALYNPNYSKVQDSSISTSQRLTTTQNSPFFGGKLDFIIADGHRLEGTYFRNARTAITQYDDFAASVNPNGNSITPVGSLAIGAPQGSLIQKAGGDNFVGTYTGQFTPWLTLSAAYGESHDDQAAASSPLISLVQSTRTGITTTARGFSTANSTDTDVRKFYRADADVYVNLLGTHHFRAGYEREDLSSTTDTRYAGNYAYLLTAGYVRRRLYQNVGTWKSQNESFYIQDSWSLLNERLNLQLGVRNDRFSNDALNGDTYFKSGDQWGPRLGASFDVFGDKRTTIRGSWSRYFFPVATNTNIRLGGAELYYEQRFAYPAGVSSANFDSKGLVNGLQFDANGNIVGLTTPVAGSTNRCPSVGPDANALTCRTIFSDGIQGPTDTLVSASLQPSYTDEWTIGAQQRLGDWDFNVTYINRRLGRTLDDVAIDAAVLKYCTANGIAGCASTFSGFHQYVLANPGSDITVRLDGDCAADARQCQVVTLKAADLGYPKATRNYDTVQFQFNRPYKNGWGVGGSYAYTRLRGNYEGAVKSDNGQTDAGLTQDFDQPGLLDGAYGDNPNQRKHSFKLYGTYQLFNSFRVGANMLFESPRSFSCYGVHPTDAFAAAYANASYYCKQPQFSKTGASVLVPRGSAFKSDWRKQIDVAVQYDIAQFPGSFIGVDVFNVFNFKSKLDYNEFGENADGTLNTRYAQPLSYQPPRFVRFTLGLRFGEAAR</sequence>
<dbReference type="Gene3D" id="2.40.170.20">
    <property type="entry name" value="TonB-dependent receptor, beta-barrel domain"/>
    <property type="match status" value="1"/>
</dbReference>
<evidence type="ECO:0000256" key="3">
    <source>
        <dbReference type="ARBA" id="ARBA00023237"/>
    </source>
</evidence>
<dbReference type="InterPro" id="IPR013784">
    <property type="entry name" value="Carb-bd-like_fold"/>
</dbReference>
<dbReference type="InterPro" id="IPR036942">
    <property type="entry name" value="Beta-barrel_TonB_sf"/>
</dbReference>
<protein>
    <submittedName>
        <fullName evidence="4">TonB-dependent receptor</fullName>
    </submittedName>
</protein>
<reference evidence="4" key="1">
    <citation type="submission" date="2022-05" db="EMBL/GenBank/DDBJ databases">
        <title>Sphingomonas sp. strain RMG20 Genome sequencing and assembly.</title>
        <authorList>
            <person name="Kim I."/>
        </authorList>
    </citation>
    <scope>NUCLEOTIDE SEQUENCE</scope>
    <source>
        <strain evidence="4">RMG20</strain>
    </source>
</reference>
<keyword evidence="5" id="KW-1185">Reference proteome</keyword>
<gene>
    <name evidence="4" type="ORF">M9980_12560</name>
</gene>
<dbReference type="SUPFAM" id="SSF56935">
    <property type="entry name" value="Porins"/>
    <property type="match status" value="1"/>
</dbReference>
<dbReference type="Proteomes" id="UP001055580">
    <property type="component" value="Chromosome"/>
</dbReference>
<dbReference type="RefSeq" id="WP_250751460.1">
    <property type="nucleotide sequence ID" value="NZ_CP098401.1"/>
</dbReference>
<evidence type="ECO:0000256" key="2">
    <source>
        <dbReference type="ARBA" id="ARBA00023136"/>
    </source>
</evidence>
<evidence type="ECO:0000256" key="1">
    <source>
        <dbReference type="ARBA" id="ARBA00004442"/>
    </source>
</evidence>
<dbReference type="EMBL" id="CP098401">
    <property type="protein sequence ID" value="URW75355.1"/>
    <property type="molecule type" value="Genomic_DNA"/>
</dbReference>
<comment type="subcellular location">
    <subcellularLocation>
        <location evidence="1">Cell outer membrane</location>
    </subcellularLocation>
</comment>
<evidence type="ECO:0000313" key="5">
    <source>
        <dbReference type="Proteomes" id="UP001055580"/>
    </source>
</evidence>
<keyword evidence="2" id="KW-0472">Membrane</keyword>
<name>A0ABY4TU28_9SPHN</name>
<keyword evidence="4" id="KW-0675">Receptor</keyword>
<organism evidence="4 5">
    <name type="scientific">Sphingomonas donggukensis</name>
    <dbReference type="NCBI Taxonomy" id="2949093"/>
    <lineage>
        <taxon>Bacteria</taxon>
        <taxon>Pseudomonadati</taxon>
        <taxon>Pseudomonadota</taxon>
        <taxon>Alphaproteobacteria</taxon>
        <taxon>Sphingomonadales</taxon>
        <taxon>Sphingomonadaceae</taxon>
        <taxon>Sphingomonas</taxon>
    </lineage>
</organism>
<evidence type="ECO:0000313" key="4">
    <source>
        <dbReference type="EMBL" id="URW75355.1"/>
    </source>
</evidence>
<dbReference type="SUPFAM" id="SSF49452">
    <property type="entry name" value="Starch-binding domain-like"/>
    <property type="match status" value="1"/>
</dbReference>
<keyword evidence="3" id="KW-0998">Cell outer membrane</keyword>
<accession>A0ABY4TU28</accession>
<dbReference type="Pfam" id="PF13620">
    <property type="entry name" value="CarboxypepD_reg"/>
    <property type="match status" value="1"/>
</dbReference>